<proteinExistence type="inferred from homology"/>
<evidence type="ECO:0000256" key="9">
    <source>
        <dbReference type="RuleBase" id="RU004075"/>
    </source>
</evidence>
<evidence type="ECO:0000256" key="5">
    <source>
        <dbReference type="ARBA" id="ARBA00022679"/>
    </source>
</evidence>
<feature type="domain" description="Aminotransferase class V" evidence="11">
    <location>
        <begin position="119"/>
        <end position="264"/>
    </location>
</feature>
<keyword evidence="4 12" id="KW-0032">Aminotransferase</keyword>
<name>A0AAW2XYM0_9LAMI</name>
<evidence type="ECO:0000256" key="6">
    <source>
        <dbReference type="ARBA" id="ARBA00022898"/>
    </source>
</evidence>
<gene>
    <name evidence="12" type="ORF">Slati_0541400</name>
</gene>
<dbReference type="Gene3D" id="3.40.640.10">
    <property type="entry name" value="Type I PLP-dependent aspartate aminotransferase-like (Major domain)"/>
    <property type="match status" value="2"/>
</dbReference>
<dbReference type="EC" id="2.6.1.44" evidence="3"/>
<dbReference type="EMBL" id="JACGWN010000002">
    <property type="protein sequence ID" value="KAL0459142.1"/>
    <property type="molecule type" value="Genomic_DNA"/>
</dbReference>
<dbReference type="Pfam" id="PF00266">
    <property type="entry name" value="Aminotran_5"/>
    <property type="match status" value="1"/>
</dbReference>
<dbReference type="Gene3D" id="3.90.1150.10">
    <property type="entry name" value="Aspartate Aminotransferase, domain 1"/>
    <property type="match status" value="1"/>
</dbReference>
<dbReference type="GO" id="GO:0008453">
    <property type="term" value="F:alanine-glyoxylate transaminase activity"/>
    <property type="evidence" value="ECO:0007669"/>
    <property type="project" value="UniProtKB-EC"/>
</dbReference>
<dbReference type="SUPFAM" id="SSF53383">
    <property type="entry name" value="PLP-dependent transferases"/>
    <property type="match status" value="1"/>
</dbReference>
<feature type="binding site" evidence="7">
    <location>
        <position position="298"/>
    </location>
    <ligand>
        <name>substrate</name>
    </ligand>
</feature>
<evidence type="ECO:0000256" key="1">
    <source>
        <dbReference type="ARBA" id="ARBA00001933"/>
    </source>
</evidence>
<feature type="modified residue" description="N6-(pyridoxal phosphate)lysine" evidence="8">
    <location>
        <position position="152"/>
    </location>
</feature>
<organism evidence="12">
    <name type="scientific">Sesamum latifolium</name>
    <dbReference type="NCBI Taxonomy" id="2727402"/>
    <lineage>
        <taxon>Eukaryota</taxon>
        <taxon>Viridiplantae</taxon>
        <taxon>Streptophyta</taxon>
        <taxon>Embryophyta</taxon>
        <taxon>Tracheophyta</taxon>
        <taxon>Spermatophyta</taxon>
        <taxon>Magnoliopsida</taxon>
        <taxon>eudicotyledons</taxon>
        <taxon>Gunneridae</taxon>
        <taxon>Pentapetalae</taxon>
        <taxon>asterids</taxon>
        <taxon>lamiids</taxon>
        <taxon>Lamiales</taxon>
        <taxon>Pedaliaceae</taxon>
        <taxon>Sesamum</taxon>
    </lineage>
</organism>
<dbReference type="InterPro" id="IPR015424">
    <property type="entry name" value="PyrdxlP-dep_Trfase"/>
</dbReference>
<dbReference type="InterPro" id="IPR015422">
    <property type="entry name" value="PyrdxlP-dep_Trfase_small"/>
</dbReference>
<keyword evidence="6 8" id="KW-0663">Pyridoxal phosphate</keyword>
<dbReference type="PIRSF" id="PIRSF000524">
    <property type="entry name" value="SPT"/>
    <property type="match status" value="1"/>
</dbReference>
<sequence>MDYVYGPGRNHLFVPGPVNIPEQVIRAMNRNNEDYRSPAVPALTKTLLEDVKKIFKTTSGTPFLIPTTGTGAWESALTNTLSPGDRIVSFLIGQFSLLWIDQQQRLNFFNGKKVNGDRHPALFLVDGVSSICALDFRMDEWGIDVALTGSQKALSLPTGIGIVCASAKALKASKTAKSVRVFFDWNDYLKFYKLGTYWPYTPSIQLLYGLRAALDLIFEEGLDDVIARHARLGQATRLAVQAWGLKNCTQKEEWYSDTVTAVVVPPNIDSSEIVRRAWKRYNLSLGLGLNKVAGKVFRIGHLGHLNELQLLGCLAGVEMVLKDVGYPVKLGSGVAAASAYLQNSTPFIPSRI</sequence>
<dbReference type="InterPro" id="IPR000192">
    <property type="entry name" value="Aminotrans_V_dom"/>
</dbReference>
<dbReference type="InterPro" id="IPR024169">
    <property type="entry name" value="SP_NH2Trfase/AEP_transaminase"/>
</dbReference>
<dbReference type="GO" id="GO:0019265">
    <property type="term" value="P:glycine biosynthetic process, by transamination of glyoxylate"/>
    <property type="evidence" value="ECO:0007669"/>
    <property type="project" value="TreeGrafter"/>
</dbReference>
<accession>A0AAW2XYM0</accession>
<dbReference type="GO" id="GO:0005777">
    <property type="term" value="C:peroxisome"/>
    <property type="evidence" value="ECO:0007669"/>
    <property type="project" value="TreeGrafter"/>
</dbReference>
<comment type="similarity">
    <text evidence="2 9">Belongs to the class-V pyridoxal-phosphate-dependent aminotransferase family.</text>
</comment>
<comment type="caution">
    <text evidence="12">The sequence shown here is derived from an EMBL/GenBank/DDBJ whole genome shotgun (WGS) entry which is preliminary data.</text>
</comment>
<evidence type="ECO:0000256" key="8">
    <source>
        <dbReference type="PIRSR" id="PIRSR000524-50"/>
    </source>
</evidence>
<evidence type="ECO:0000256" key="3">
    <source>
        <dbReference type="ARBA" id="ARBA00013049"/>
    </source>
</evidence>
<dbReference type="PANTHER" id="PTHR21152:SF24">
    <property type="entry name" value="ALANINE--GLYOXYLATE AMINOTRANSFERASE 1"/>
    <property type="match status" value="1"/>
</dbReference>
<comment type="cofactor">
    <cofactor evidence="1 8 10">
        <name>pyridoxal 5'-phosphate</name>
        <dbReference type="ChEBI" id="CHEBI:597326"/>
    </cofactor>
</comment>
<keyword evidence="5" id="KW-0808">Transferase</keyword>
<evidence type="ECO:0000256" key="7">
    <source>
        <dbReference type="PIRSR" id="PIRSR000524-1"/>
    </source>
</evidence>
<reference evidence="12" key="1">
    <citation type="submission" date="2020-06" db="EMBL/GenBank/DDBJ databases">
        <authorList>
            <person name="Li T."/>
            <person name="Hu X."/>
            <person name="Zhang T."/>
            <person name="Song X."/>
            <person name="Zhang H."/>
            <person name="Dai N."/>
            <person name="Sheng W."/>
            <person name="Hou X."/>
            <person name="Wei L."/>
        </authorList>
    </citation>
    <scope>NUCLEOTIDE SEQUENCE</scope>
    <source>
        <strain evidence="12">KEN1</strain>
        <tissue evidence="12">Leaf</tissue>
    </source>
</reference>
<evidence type="ECO:0000313" key="12">
    <source>
        <dbReference type="EMBL" id="KAL0459142.1"/>
    </source>
</evidence>
<dbReference type="FunFam" id="3.40.640.10:FF:000054">
    <property type="entry name" value="Serine--glyoxylate aminotransferase"/>
    <property type="match status" value="1"/>
</dbReference>
<evidence type="ECO:0000259" key="11">
    <source>
        <dbReference type="Pfam" id="PF00266"/>
    </source>
</evidence>
<evidence type="ECO:0000256" key="4">
    <source>
        <dbReference type="ARBA" id="ARBA00022576"/>
    </source>
</evidence>
<dbReference type="InterPro" id="IPR020578">
    <property type="entry name" value="Aminotrans_V_PyrdxlP_BS"/>
</dbReference>
<dbReference type="PANTHER" id="PTHR21152">
    <property type="entry name" value="AMINOTRANSFERASE CLASS V"/>
    <property type="match status" value="1"/>
</dbReference>
<dbReference type="PROSITE" id="PS00595">
    <property type="entry name" value="AA_TRANSFER_CLASS_5"/>
    <property type="match status" value="1"/>
</dbReference>
<dbReference type="AlphaFoldDB" id="A0AAW2XYM0"/>
<evidence type="ECO:0000256" key="2">
    <source>
        <dbReference type="ARBA" id="ARBA00009236"/>
    </source>
</evidence>
<dbReference type="GO" id="GO:0004760">
    <property type="term" value="F:L-serine-pyruvate transaminase activity"/>
    <property type="evidence" value="ECO:0007669"/>
    <property type="project" value="TreeGrafter"/>
</dbReference>
<dbReference type="FunFam" id="3.90.1150.10:FF:000031">
    <property type="entry name" value="Serine--glyoxylate aminotransferase"/>
    <property type="match status" value="1"/>
</dbReference>
<evidence type="ECO:0000256" key="10">
    <source>
        <dbReference type="RuleBase" id="RU004504"/>
    </source>
</evidence>
<protein>
    <recommendedName>
        <fullName evidence="3">alanine--glyoxylate transaminase</fullName>
        <ecNumber evidence="3">2.6.1.44</ecNumber>
    </recommendedName>
</protein>
<dbReference type="InterPro" id="IPR015421">
    <property type="entry name" value="PyrdxlP-dep_Trfase_major"/>
</dbReference>
<reference evidence="12" key="2">
    <citation type="journal article" date="2024" name="Plant">
        <title>Genomic evolution and insights into agronomic trait innovations of Sesamum species.</title>
        <authorList>
            <person name="Miao H."/>
            <person name="Wang L."/>
            <person name="Qu L."/>
            <person name="Liu H."/>
            <person name="Sun Y."/>
            <person name="Le M."/>
            <person name="Wang Q."/>
            <person name="Wei S."/>
            <person name="Zheng Y."/>
            <person name="Lin W."/>
            <person name="Duan Y."/>
            <person name="Cao H."/>
            <person name="Xiong S."/>
            <person name="Wang X."/>
            <person name="Wei L."/>
            <person name="Li C."/>
            <person name="Ma Q."/>
            <person name="Ju M."/>
            <person name="Zhao R."/>
            <person name="Li G."/>
            <person name="Mu C."/>
            <person name="Tian Q."/>
            <person name="Mei H."/>
            <person name="Zhang T."/>
            <person name="Gao T."/>
            <person name="Zhang H."/>
        </authorList>
    </citation>
    <scope>NUCLEOTIDE SEQUENCE</scope>
    <source>
        <strain evidence="12">KEN1</strain>
    </source>
</reference>